<dbReference type="EMBL" id="JAIWYP010000014">
    <property type="protein sequence ID" value="KAH3713940.1"/>
    <property type="molecule type" value="Genomic_DNA"/>
</dbReference>
<reference evidence="1" key="1">
    <citation type="journal article" date="2019" name="bioRxiv">
        <title>The Genome of the Zebra Mussel, Dreissena polymorpha: A Resource for Invasive Species Research.</title>
        <authorList>
            <person name="McCartney M.A."/>
            <person name="Auch B."/>
            <person name="Kono T."/>
            <person name="Mallez S."/>
            <person name="Zhang Y."/>
            <person name="Obille A."/>
            <person name="Becker A."/>
            <person name="Abrahante J.E."/>
            <person name="Garbe J."/>
            <person name="Badalamenti J.P."/>
            <person name="Herman A."/>
            <person name="Mangelson H."/>
            <person name="Liachko I."/>
            <person name="Sullivan S."/>
            <person name="Sone E.D."/>
            <person name="Koren S."/>
            <person name="Silverstein K.A.T."/>
            <person name="Beckman K.B."/>
            <person name="Gohl D.M."/>
        </authorList>
    </citation>
    <scope>NUCLEOTIDE SEQUENCE</scope>
    <source>
        <strain evidence="1">Duluth1</strain>
        <tissue evidence="1">Whole animal</tissue>
    </source>
</reference>
<dbReference type="AlphaFoldDB" id="A0A9D4HEG1"/>
<keyword evidence="2" id="KW-1185">Reference proteome</keyword>
<organism evidence="1 2">
    <name type="scientific">Dreissena polymorpha</name>
    <name type="common">Zebra mussel</name>
    <name type="synonym">Mytilus polymorpha</name>
    <dbReference type="NCBI Taxonomy" id="45954"/>
    <lineage>
        <taxon>Eukaryota</taxon>
        <taxon>Metazoa</taxon>
        <taxon>Spiralia</taxon>
        <taxon>Lophotrochozoa</taxon>
        <taxon>Mollusca</taxon>
        <taxon>Bivalvia</taxon>
        <taxon>Autobranchia</taxon>
        <taxon>Heteroconchia</taxon>
        <taxon>Euheterodonta</taxon>
        <taxon>Imparidentia</taxon>
        <taxon>Neoheterodontei</taxon>
        <taxon>Myida</taxon>
        <taxon>Dreissenoidea</taxon>
        <taxon>Dreissenidae</taxon>
        <taxon>Dreissena</taxon>
    </lineage>
</organism>
<sequence>MSIRSPQDCFTINSIFYSNNTRPLPERFSIRFLQVKKYRVGSPINADLPDRTRPRMPTEPDQYPTAWSGLIELI</sequence>
<reference evidence="1" key="2">
    <citation type="submission" date="2020-11" db="EMBL/GenBank/DDBJ databases">
        <authorList>
            <person name="McCartney M.A."/>
            <person name="Auch B."/>
            <person name="Kono T."/>
            <person name="Mallez S."/>
            <person name="Becker A."/>
            <person name="Gohl D.M."/>
            <person name="Silverstein K.A.T."/>
            <person name="Koren S."/>
            <person name="Bechman K.B."/>
            <person name="Herman A."/>
            <person name="Abrahante J.E."/>
            <person name="Garbe J."/>
        </authorList>
    </citation>
    <scope>NUCLEOTIDE SEQUENCE</scope>
    <source>
        <strain evidence="1">Duluth1</strain>
        <tissue evidence="1">Whole animal</tissue>
    </source>
</reference>
<proteinExistence type="predicted"/>
<evidence type="ECO:0000313" key="1">
    <source>
        <dbReference type="EMBL" id="KAH3713940.1"/>
    </source>
</evidence>
<comment type="caution">
    <text evidence="1">The sequence shown here is derived from an EMBL/GenBank/DDBJ whole genome shotgun (WGS) entry which is preliminary data.</text>
</comment>
<gene>
    <name evidence="1" type="ORF">DPMN_073743</name>
</gene>
<accession>A0A9D4HEG1</accession>
<evidence type="ECO:0000313" key="2">
    <source>
        <dbReference type="Proteomes" id="UP000828390"/>
    </source>
</evidence>
<protein>
    <submittedName>
        <fullName evidence="1">Uncharacterized protein</fullName>
    </submittedName>
</protein>
<dbReference type="Proteomes" id="UP000828390">
    <property type="component" value="Unassembled WGS sequence"/>
</dbReference>
<name>A0A9D4HEG1_DREPO</name>